<dbReference type="Pfam" id="PF03081">
    <property type="entry name" value="Exo70_C"/>
    <property type="match status" value="1"/>
</dbReference>
<evidence type="ECO:0000256" key="1">
    <source>
        <dbReference type="ARBA" id="ARBA00006756"/>
    </source>
</evidence>
<dbReference type="EMBL" id="DF973134">
    <property type="protein sequence ID" value="GAU13247.1"/>
    <property type="molecule type" value="Genomic_DNA"/>
</dbReference>
<gene>
    <name evidence="5" type="ORF">TSUD_246170</name>
</gene>
<dbReference type="Proteomes" id="UP000242715">
    <property type="component" value="Unassembled WGS sequence"/>
</dbReference>
<sequence length="216" mass="25439">MCSTKLIKSISSIPEVNLAAPADGGHHPIMYNVTDYLVSAIKSQQIKFINADRAFTQTEEPLKQLESILEWKSKKYVDTSLHHFFMMNNWRVKVQQKLELYQRNSWDKMLDFLKFDINDSSMEINFSVDSMKQNLSYFNLHIAETLRIQCIWSVHDEKLREEIISSLKNILLPVYGTFIGKFQEFLKNNAYEYIEYGIFDIEDVLDSLFLRNKTDE</sequence>
<organism evidence="5 6">
    <name type="scientific">Trifolium subterraneum</name>
    <name type="common">Subterranean clover</name>
    <dbReference type="NCBI Taxonomy" id="3900"/>
    <lineage>
        <taxon>Eukaryota</taxon>
        <taxon>Viridiplantae</taxon>
        <taxon>Streptophyta</taxon>
        <taxon>Embryophyta</taxon>
        <taxon>Tracheophyta</taxon>
        <taxon>Spermatophyta</taxon>
        <taxon>Magnoliopsida</taxon>
        <taxon>eudicotyledons</taxon>
        <taxon>Gunneridae</taxon>
        <taxon>Pentapetalae</taxon>
        <taxon>rosids</taxon>
        <taxon>fabids</taxon>
        <taxon>Fabales</taxon>
        <taxon>Fabaceae</taxon>
        <taxon>Papilionoideae</taxon>
        <taxon>50 kb inversion clade</taxon>
        <taxon>NPAAA clade</taxon>
        <taxon>Hologalegina</taxon>
        <taxon>IRL clade</taxon>
        <taxon>Trifolieae</taxon>
        <taxon>Trifolium</taxon>
    </lineage>
</organism>
<dbReference type="PANTHER" id="PTHR12542:SF96">
    <property type="entry name" value="EXOCYST COMPLEX COMPONENT EXO70B1"/>
    <property type="match status" value="1"/>
</dbReference>
<proteinExistence type="inferred from homology"/>
<evidence type="ECO:0000313" key="5">
    <source>
        <dbReference type="EMBL" id="GAU13247.1"/>
    </source>
</evidence>
<evidence type="ECO:0000256" key="3">
    <source>
        <dbReference type="RuleBase" id="RU365026"/>
    </source>
</evidence>
<comment type="function">
    <text evidence="3">Component of the exocyst complex.</text>
</comment>
<keyword evidence="3" id="KW-0268">Exocytosis</keyword>
<dbReference type="InterPro" id="IPR004140">
    <property type="entry name" value="Exo70"/>
</dbReference>
<name>A0A2Z6M363_TRISU</name>
<dbReference type="AlphaFoldDB" id="A0A2Z6M363"/>
<evidence type="ECO:0000256" key="2">
    <source>
        <dbReference type="ARBA" id="ARBA00022448"/>
    </source>
</evidence>
<dbReference type="GO" id="GO:0005546">
    <property type="term" value="F:phosphatidylinositol-4,5-bisphosphate binding"/>
    <property type="evidence" value="ECO:0007669"/>
    <property type="project" value="InterPro"/>
</dbReference>
<dbReference type="PANTHER" id="PTHR12542">
    <property type="entry name" value="EXOCYST COMPLEX PROTEIN EXO70"/>
    <property type="match status" value="1"/>
</dbReference>
<dbReference type="GO" id="GO:0006887">
    <property type="term" value="P:exocytosis"/>
    <property type="evidence" value="ECO:0007669"/>
    <property type="project" value="UniProtKB-KW"/>
</dbReference>
<feature type="domain" description="Exocyst complex subunit Exo70 C-terminal" evidence="4">
    <location>
        <begin position="92"/>
        <end position="207"/>
    </location>
</feature>
<accession>A0A2Z6M363</accession>
<dbReference type="GO" id="GO:0000145">
    <property type="term" value="C:exocyst"/>
    <property type="evidence" value="ECO:0007669"/>
    <property type="project" value="InterPro"/>
</dbReference>
<dbReference type="SUPFAM" id="SSF74788">
    <property type="entry name" value="Cullin repeat-like"/>
    <property type="match status" value="1"/>
</dbReference>
<protein>
    <recommendedName>
        <fullName evidence="3">Exocyst subunit Exo70 family protein</fullName>
    </recommendedName>
</protein>
<reference evidence="6" key="1">
    <citation type="journal article" date="2017" name="Front. Plant Sci.">
        <title>Climate Clever Clovers: New Paradigm to Reduce the Environmental Footprint of Ruminants by Breeding Low Methanogenic Forages Utilizing Haplotype Variation.</title>
        <authorList>
            <person name="Kaur P."/>
            <person name="Appels R."/>
            <person name="Bayer P.E."/>
            <person name="Keeble-Gagnere G."/>
            <person name="Wang J."/>
            <person name="Hirakawa H."/>
            <person name="Shirasawa K."/>
            <person name="Vercoe P."/>
            <person name="Stefanova K."/>
            <person name="Durmic Z."/>
            <person name="Nichols P."/>
            <person name="Revell C."/>
            <person name="Isobe S.N."/>
            <person name="Edwards D."/>
            <person name="Erskine W."/>
        </authorList>
    </citation>
    <scope>NUCLEOTIDE SEQUENCE [LARGE SCALE GENOMIC DNA]</scope>
    <source>
        <strain evidence="6">cv. Daliak</strain>
    </source>
</reference>
<keyword evidence="6" id="KW-1185">Reference proteome</keyword>
<dbReference type="GO" id="GO:0015031">
    <property type="term" value="P:protein transport"/>
    <property type="evidence" value="ECO:0007669"/>
    <property type="project" value="UniProtKB-KW"/>
</dbReference>
<dbReference type="InterPro" id="IPR046364">
    <property type="entry name" value="Exo70_C"/>
</dbReference>
<comment type="similarity">
    <text evidence="1 3">Belongs to the EXO70 family.</text>
</comment>
<dbReference type="Gene3D" id="1.20.1280.170">
    <property type="entry name" value="Exocyst complex component Exo70"/>
    <property type="match status" value="2"/>
</dbReference>
<evidence type="ECO:0000259" key="4">
    <source>
        <dbReference type="Pfam" id="PF03081"/>
    </source>
</evidence>
<dbReference type="InterPro" id="IPR016159">
    <property type="entry name" value="Cullin_repeat-like_dom_sf"/>
</dbReference>
<evidence type="ECO:0000313" key="6">
    <source>
        <dbReference type="Proteomes" id="UP000242715"/>
    </source>
</evidence>
<keyword evidence="2 3" id="KW-0813">Transport</keyword>
<dbReference type="OrthoDB" id="1421382at2759"/>
<keyword evidence="3" id="KW-0653">Protein transport</keyword>